<protein>
    <submittedName>
        <fullName evidence="3">tRNA 2-thiocytidine biosynthesis protein TtcA</fullName>
    </submittedName>
</protein>
<dbReference type="InterPro" id="IPR035107">
    <property type="entry name" value="tRNA_thiolation_TtcA_Ctu1"/>
</dbReference>
<dbReference type="GO" id="GO:0016740">
    <property type="term" value="F:transferase activity"/>
    <property type="evidence" value="ECO:0007669"/>
    <property type="project" value="UniProtKB-KW"/>
</dbReference>
<dbReference type="InterPro" id="IPR014729">
    <property type="entry name" value="Rossmann-like_a/b/a_fold"/>
</dbReference>
<dbReference type="PIRSF" id="PIRSF004976">
    <property type="entry name" value="ATPase_YdaO"/>
    <property type="match status" value="1"/>
</dbReference>
<name>A0A173SBD2_9FIRM</name>
<dbReference type="Gene3D" id="3.40.50.620">
    <property type="entry name" value="HUPs"/>
    <property type="match status" value="1"/>
</dbReference>
<dbReference type="RefSeq" id="WP_070102008.1">
    <property type="nucleotide sequence ID" value="NZ_BNEV01000013.1"/>
</dbReference>
<dbReference type="CDD" id="cd24138">
    <property type="entry name" value="TtcA-like"/>
    <property type="match status" value="1"/>
</dbReference>
<dbReference type="PANTHER" id="PTHR43686:SF1">
    <property type="entry name" value="AMINOTRAN_5 DOMAIN-CONTAINING PROTEIN"/>
    <property type="match status" value="1"/>
</dbReference>
<dbReference type="AlphaFoldDB" id="A0A173SBD2"/>
<dbReference type="PANTHER" id="PTHR43686">
    <property type="entry name" value="SULFURTRANSFERASE-RELATED"/>
    <property type="match status" value="1"/>
</dbReference>
<feature type="domain" description="tRNA(Ile)-lysidine/2-thiocytidine synthase N-terminal" evidence="2">
    <location>
        <begin position="30"/>
        <end position="196"/>
    </location>
</feature>
<proteinExistence type="predicted"/>
<gene>
    <name evidence="3" type="primary">ttcA</name>
    <name evidence="4" type="ORF">DWZ04_03545</name>
    <name evidence="3" type="ORF">ERS852582_00914</name>
</gene>
<evidence type="ECO:0000313" key="6">
    <source>
        <dbReference type="Proteomes" id="UP000260783"/>
    </source>
</evidence>
<organism evidence="3 5">
    <name type="scientific">Faecalibacterium prausnitzii</name>
    <dbReference type="NCBI Taxonomy" id="853"/>
    <lineage>
        <taxon>Bacteria</taxon>
        <taxon>Bacillati</taxon>
        <taxon>Bacillota</taxon>
        <taxon>Clostridia</taxon>
        <taxon>Eubacteriales</taxon>
        <taxon>Oscillospiraceae</taxon>
        <taxon>Faecalibacterium</taxon>
    </lineage>
</organism>
<accession>A0A173SBD2</accession>
<sequence>MSDLRAMQRLCGLMRKAVQDYEMIAPGDRVMVGVSGGKDSVALTIGLSMLRKYIGFDYEVVAVTLDPQFDHQPMDYSALAELFRQHGIPYEVRRTEIGPVVFEYRKEKNPCALCAKLRRGALHTAAQELGCNKVALGHHLDDAVETFYMNLWREGRIGCFSPVTYLSQRDLTLIRPMLLATEYEVQCAVREADLPIVKSRCPADGVTVREQTKEFVQERCRTDHAFRQKTLHALQESGIDGWRPVHTGRGSFIVPKKETDHAETTV</sequence>
<evidence type="ECO:0000313" key="4">
    <source>
        <dbReference type="EMBL" id="RGC00388.1"/>
    </source>
</evidence>
<evidence type="ECO:0000259" key="2">
    <source>
        <dbReference type="Pfam" id="PF01171"/>
    </source>
</evidence>
<dbReference type="Proteomes" id="UP000095649">
    <property type="component" value="Unassembled WGS sequence"/>
</dbReference>
<evidence type="ECO:0000313" key="3">
    <source>
        <dbReference type="EMBL" id="CUM87039.1"/>
    </source>
</evidence>
<dbReference type="Proteomes" id="UP000260783">
    <property type="component" value="Unassembled WGS sequence"/>
</dbReference>
<evidence type="ECO:0000313" key="5">
    <source>
        <dbReference type="Proteomes" id="UP000095649"/>
    </source>
</evidence>
<reference evidence="3 5" key="1">
    <citation type="submission" date="2015-09" db="EMBL/GenBank/DDBJ databases">
        <authorList>
            <consortium name="Pathogen Informatics"/>
        </authorList>
    </citation>
    <scope>NUCLEOTIDE SEQUENCE [LARGE SCALE GENOMIC DNA]</scope>
    <source>
        <strain evidence="3 5">2789STDY5834970</strain>
    </source>
</reference>
<dbReference type="SUPFAM" id="SSF52402">
    <property type="entry name" value="Adenine nucleotide alpha hydrolases-like"/>
    <property type="match status" value="1"/>
</dbReference>
<keyword evidence="1" id="KW-0808">Transferase</keyword>
<dbReference type="EMBL" id="CYXN01000004">
    <property type="protein sequence ID" value="CUM87039.1"/>
    <property type="molecule type" value="Genomic_DNA"/>
</dbReference>
<dbReference type="InterPro" id="IPR011063">
    <property type="entry name" value="TilS/TtcA_N"/>
</dbReference>
<reference evidence="4 6" key="2">
    <citation type="submission" date="2018-08" db="EMBL/GenBank/DDBJ databases">
        <title>A genome reference for cultivated species of the human gut microbiota.</title>
        <authorList>
            <person name="Zou Y."/>
            <person name="Xue W."/>
            <person name="Luo G."/>
        </authorList>
    </citation>
    <scope>NUCLEOTIDE SEQUENCE [LARGE SCALE GENOMIC DNA]</scope>
    <source>
        <strain evidence="4 6">AF29-11BH</strain>
    </source>
</reference>
<dbReference type="Pfam" id="PF01171">
    <property type="entry name" value="ATP_bind_3"/>
    <property type="match status" value="1"/>
</dbReference>
<dbReference type="EMBL" id="QVEW01000003">
    <property type="protein sequence ID" value="RGC00388.1"/>
    <property type="molecule type" value="Genomic_DNA"/>
</dbReference>
<evidence type="ECO:0000256" key="1">
    <source>
        <dbReference type="ARBA" id="ARBA00022679"/>
    </source>
</evidence>
<dbReference type="OrthoDB" id="9801054at2"/>
<dbReference type="GO" id="GO:0008033">
    <property type="term" value="P:tRNA processing"/>
    <property type="evidence" value="ECO:0007669"/>
    <property type="project" value="InterPro"/>
</dbReference>